<dbReference type="InterPro" id="IPR019045">
    <property type="entry name" value="Restrct_endonuc_II_HinfI"/>
</dbReference>
<dbReference type="EMBL" id="PFEF01000004">
    <property type="protein sequence ID" value="PJE64676.1"/>
    <property type="molecule type" value="Genomic_DNA"/>
</dbReference>
<dbReference type="GO" id="GO:0009307">
    <property type="term" value="P:DNA restriction-modification system"/>
    <property type="evidence" value="ECO:0007669"/>
    <property type="project" value="InterPro"/>
</dbReference>
<reference evidence="8" key="1">
    <citation type="submission" date="2017-09" db="EMBL/GenBank/DDBJ databases">
        <title>Depth-based differentiation of microbial function through sediment-hosted aquifers and enrichment of novel symbionts in the deep terrestrial subsurface.</title>
        <authorList>
            <person name="Probst A.J."/>
            <person name="Ladd B."/>
            <person name="Jarett J.K."/>
            <person name="Geller-Mcgrath D.E."/>
            <person name="Sieber C.M.K."/>
            <person name="Emerson J.B."/>
            <person name="Anantharaman K."/>
            <person name="Thomas B.C."/>
            <person name="Malmstrom R."/>
            <person name="Stieglmeier M."/>
            <person name="Klingl A."/>
            <person name="Woyke T."/>
            <person name="Ryan C.M."/>
            <person name="Banfield J.F."/>
        </authorList>
    </citation>
    <scope>NUCLEOTIDE SEQUENCE [LARGE SCALE GENOMIC DNA]</scope>
</reference>
<keyword evidence="4" id="KW-0378">Hydrolase</keyword>
<comment type="catalytic activity">
    <reaction evidence="5">
        <text>Endonucleolytic cleavage of DNA to give specific double-stranded fragments with terminal 5'-phosphates.</text>
        <dbReference type="EC" id="3.1.21.4"/>
    </reaction>
</comment>
<dbReference type="Pfam" id="PF09520">
    <property type="entry name" value="RE_TdeIII"/>
    <property type="match status" value="1"/>
</dbReference>
<evidence type="ECO:0000313" key="7">
    <source>
        <dbReference type="EMBL" id="PJE64676.1"/>
    </source>
</evidence>
<accession>A0A2M8KXL8</accession>
<dbReference type="AlphaFoldDB" id="A0A2M8KXL8"/>
<keyword evidence="1" id="KW-0540">Nuclease</keyword>
<proteinExistence type="predicted"/>
<name>A0A2M8KXL8_9BACT</name>
<evidence type="ECO:0000256" key="5">
    <source>
        <dbReference type="ARBA" id="ARBA00093760"/>
    </source>
</evidence>
<evidence type="ECO:0000256" key="3">
    <source>
        <dbReference type="ARBA" id="ARBA00022759"/>
    </source>
</evidence>
<gene>
    <name evidence="7" type="ORF">COU90_01300</name>
</gene>
<evidence type="ECO:0000256" key="1">
    <source>
        <dbReference type="ARBA" id="ARBA00022722"/>
    </source>
</evidence>
<sequence length="259" mass="29598">MALSKEQVKDVEDTLKASLRNKFKNHNPEPASMPFHTRLLGKDRLALYSFIHSLNTNFGTTIFEPVALALAQKNFKLAVSQAKVGNEISSGAQAEIQRIIDGLTTATTSPNKSEEIEKIRKVAKTGEMIKVKPTKIDLMFESKGGEYFLFDIKTAKPNAGGFKEFKRTLLEWVAVMLADKPEAKVNTFIAIPYNPYEPEPYNRWTMRGMLDLENELKVANEFWDFLGGKNTYKDLLDCFERVGIELRDEINNYFKRFNR</sequence>
<evidence type="ECO:0000313" key="8">
    <source>
        <dbReference type="Proteomes" id="UP000229098"/>
    </source>
</evidence>
<comment type="caution">
    <text evidence="7">The sequence shown here is derived from an EMBL/GenBank/DDBJ whole genome shotgun (WGS) entry which is preliminary data.</text>
</comment>
<dbReference type="GO" id="GO:0009036">
    <property type="term" value="F:type II site-specific deoxyribonuclease activity"/>
    <property type="evidence" value="ECO:0007669"/>
    <property type="project" value="InterPro"/>
</dbReference>
<evidence type="ECO:0000256" key="4">
    <source>
        <dbReference type="ARBA" id="ARBA00022801"/>
    </source>
</evidence>
<evidence type="ECO:0000256" key="6">
    <source>
        <dbReference type="ARBA" id="ARBA00093790"/>
    </source>
</evidence>
<dbReference type="GO" id="GO:0003677">
    <property type="term" value="F:DNA binding"/>
    <property type="evidence" value="ECO:0007669"/>
    <property type="project" value="InterPro"/>
</dbReference>
<dbReference type="EC" id="3.1.21.4" evidence="6"/>
<dbReference type="Proteomes" id="UP000229098">
    <property type="component" value="Unassembled WGS sequence"/>
</dbReference>
<organism evidence="7 8">
    <name type="scientific">Candidatus Ryanbacteria bacterium CG10_big_fil_rev_8_21_14_0_10_43_42</name>
    <dbReference type="NCBI Taxonomy" id="1974864"/>
    <lineage>
        <taxon>Bacteria</taxon>
        <taxon>Candidatus Ryaniibacteriota</taxon>
    </lineage>
</organism>
<protein>
    <recommendedName>
        <fullName evidence="6">type II site-specific deoxyribonuclease</fullName>
        <ecNumber evidence="6">3.1.21.4</ecNumber>
    </recommendedName>
</protein>
<keyword evidence="3 7" id="KW-0255">Endonuclease</keyword>
<keyword evidence="2" id="KW-0680">Restriction system</keyword>
<evidence type="ECO:0000256" key="2">
    <source>
        <dbReference type="ARBA" id="ARBA00022747"/>
    </source>
</evidence>